<dbReference type="CDD" id="cd06170">
    <property type="entry name" value="LuxR_C_like"/>
    <property type="match status" value="1"/>
</dbReference>
<dbReference type="Pfam" id="PF00072">
    <property type="entry name" value="Response_reg"/>
    <property type="match status" value="1"/>
</dbReference>
<name>A0A3D4V8U7_9BACT</name>
<comment type="caution">
    <text evidence="8">The sequence shown here is derived from an EMBL/GenBank/DDBJ whole genome shotgun (WGS) entry which is preliminary data.</text>
</comment>
<proteinExistence type="predicted"/>
<evidence type="ECO:0000313" key="9">
    <source>
        <dbReference type="Proteomes" id="UP000264071"/>
    </source>
</evidence>
<evidence type="ECO:0000256" key="2">
    <source>
        <dbReference type="ARBA" id="ARBA00023015"/>
    </source>
</evidence>
<dbReference type="PANTHER" id="PTHR43214">
    <property type="entry name" value="TWO-COMPONENT RESPONSE REGULATOR"/>
    <property type="match status" value="1"/>
</dbReference>
<feature type="domain" description="HTH luxR-type" evidence="6">
    <location>
        <begin position="153"/>
        <end position="218"/>
    </location>
</feature>
<dbReference type="OMA" id="NVLRKTQ"/>
<keyword evidence="3 8" id="KW-0238">DNA-binding</keyword>
<evidence type="ECO:0000256" key="5">
    <source>
        <dbReference type="PROSITE-ProRule" id="PRU00169"/>
    </source>
</evidence>
<reference evidence="8 9" key="1">
    <citation type="journal article" date="2018" name="Nat. Biotechnol.">
        <title>A standardized bacterial taxonomy based on genome phylogeny substantially revises the tree of life.</title>
        <authorList>
            <person name="Parks D.H."/>
            <person name="Chuvochina M."/>
            <person name="Waite D.W."/>
            <person name="Rinke C."/>
            <person name="Skarshewski A."/>
            <person name="Chaumeil P.A."/>
            <person name="Hugenholtz P."/>
        </authorList>
    </citation>
    <scope>NUCLEOTIDE SEQUENCE [LARGE SCALE GENOMIC DNA]</scope>
    <source>
        <strain evidence="8">UBA8844</strain>
    </source>
</reference>
<evidence type="ECO:0000256" key="1">
    <source>
        <dbReference type="ARBA" id="ARBA00022553"/>
    </source>
</evidence>
<dbReference type="PROSITE" id="PS50110">
    <property type="entry name" value="RESPONSE_REGULATORY"/>
    <property type="match status" value="1"/>
</dbReference>
<dbReference type="SMART" id="SM00448">
    <property type="entry name" value="REC"/>
    <property type="match status" value="1"/>
</dbReference>
<dbReference type="SMART" id="SM00421">
    <property type="entry name" value="HTH_LUXR"/>
    <property type="match status" value="1"/>
</dbReference>
<dbReference type="CDD" id="cd17535">
    <property type="entry name" value="REC_NarL-like"/>
    <property type="match status" value="1"/>
</dbReference>
<protein>
    <submittedName>
        <fullName evidence="8">DNA-binding response regulator</fullName>
    </submittedName>
</protein>
<dbReference type="PANTHER" id="PTHR43214:SF41">
    <property type="entry name" value="NITRATE_NITRITE RESPONSE REGULATOR PROTEIN NARP"/>
    <property type="match status" value="1"/>
</dbReference>
<dbReference type="PROSITE" id="PS50043">
    <property type="entry name" value="HTH_LUXR_2"/>
    <property type="match status" value="1"/>
</dbReference>
<evidence type="ECO:0000256" key="4">
    <source>
        <dbReference type="ARBA" id="ARBA00023163"/>
    </source>
</evidence>
<evidence type="ECO:0000259" key="7">
    <source>
        <dbReference type="PROSITE" id="PS50110"/>
    </source>
</evidence>
<dbReference type="PRINTS" id="PR00038">
    <property type="entry name" value="HTHLUXR"/>
</dbReference>
<dbReference type="InterPro" id="IPR039420">
    <property type="entry name" value="WalR-like"/>
</dbReference>
<dbReference type="Proteomes" id="UP000264071">
    <property type="component" value="Unassembled WGS sequence"/>
</dbReference>
<evidence type="ECO:0000313" key="8">
    <source>
        <dbReference type="EMBL" id="HCT57569.1"/>
    </source>
</evidence>
<dbReference type="GO" id="GO:0006355">
    <property type="term" value="P:regulation of DNA-templated transcription"/>
    <property type="evidence" value="ECO:0007669"/>
    <property type="project" value="InterPro"/>
</dbReference>
<dbReference type="SUPFAM" id="SSF52172">
    <property type="entry name" value="CheY-like"/>
    <property type="match status" value="1"/>
</dbReference>
<dbReference type="PROSITE" id="PS00622">
    <property type="entry name" value="HTH_LUXR_1"/>
    <property type="match status" value="1"/>
</dbReference>
<sequence length="223" mass="23862">MNASVAPTAPIRVLIADDHALVREGLRYVLDADPGIEVVGEASNGRTAVDLALQHVPDVVVLDITMPEESGLKAAARLREALPDTRVLLLSMHDQGEYVREGMRIGTHGYLLKDSAGEELRAAIRAVHAGGTFFSPAVVRRLTSTEVVSEGAPAAQLDLLTPRERDVLAGVARGLTNKAIAAELGISRRTVEAHRESLMRKLQIHSVAGLTRFALETGIITDA</sequence>
<keyword evidence="2" id="KW-0805">Transcription regulation</keyword>
<dbReference type="EMBL" id="DPIY01000009">
    <property type="protein sequence ID" value="HCT57569.1"/>
    <property type="molecule type" value="Genomic_DNA"/>
</dbReference>
<keyword evidence="1 5" id="KW-0597">Phosphoprotein</keyword>
<gene>
    <name evidence="8" type="ORF">DGD08_10260</name>
</gene>
<evidence type="ECO:0000259" key="6">
    <source>
        <dbReference type="PROSITE" id="PS50043"/>
    </source>
</evidence>
<dbReference type="InterPro" id="IPR000792">
    <property type="entry name" value="Tscrpt_reg_LuxR_C"/>
</dbReference>
<accession>A0A3D4V8U7</accession>
<dbReference type="InterPro" id="IPR011006">
    <property type="entry name" value="CheY-like_superfamily"/>
</dbReference>
<dbReference type="Pfam" id="PF00196">
    <property type="entry name" value="GerE"/>
    <property type="match status" value="1"/>
</dbReference>
<dbReference type="InterPro" id="IPR016032">
    <property type="entry name" value="Sig_transdc_resp-reg_C-effctor"/>
</dbReference>
<dbReference type="GO" id="GO:0000160">
    <property type="term" value="P:phosphorelay signal transduction system"/>
    <property type="evidence" value="ECO:0007669"/>
    <property type="project" value="InterPro"/>
</dbReference>
<dbReference type="InterPro" id="IPR001789">
    <property type="entry name" value="Sig_transdc_resp-reg_receiver"/>
</dbReference>
<dbReference type="Gene3D" id="3.40.50.2300">
    <property type="match status" value="1"/>
</dbReference>
<feature type="domain" description="Response regulatory" evidence="7">
    <location>
        <begin position="12"/>
        <end position="128"/>
    </location>
</feature>
<keyword evidence="4" id="KW-0804">Transcription</keyword>
<dbReference type="AlphaFoldDB" id="A0A3D4V8U7"/>
<dbReference type="SUPFAM" id="SSF46894">
    <property type="entry name" value="C-terminal effector domain of the bipartite response regulators"/>
    <property type="match status" value="1"/>
</dbReference>
<organism evidence="8 9">
    <name type="scientific">Gemmatimonas aurantiaca</name>
    <dbReference type="NCBI Taxonomy" id="173480"/>
    <lineage>
        <taxon>Bacteria</taxon>
        <taxon>Pseudomonadati</taxon>
        <taxon>Gemmatimonadota</taxon>
        <taxon>Gemmatimonadia</taxon>
        <taxon>Gemmatimonadales</taxon>
        <taxon>Gemmatimonadaceae</taxon>
        <taxon>Gemmatimonas</taxon>
    </lineage>
</organism>
<feature type="modified residue" description="4-aspartylphosphate" evidence="5">
    <location>
        <position position="63"/>
    </location>
</feature>
<dbReference type="GO" id="GO:0003677">
    <property type="term" value="F:DNA binding"/>
    <property type="evidence" value="ECO:0007669"/>
    <property type="project" value="UniProtKB-KW"/>
</dbReference>
<evidence type="ECO:0000256" key="3">
    <source>
        <dbReference type="ARBA" id="ARBA00023125"/>
    </source>
</evidence>
<dbReference type="InterPro" id="IPR058245">
    <property type="entry name" value="NreC/VraR/RcsB-like_REC"/>
</dbReference>